<feature type="region of interest" description="Disordered" evidence="1">
    <location>
        <begin position="1"/>
        <end position="24"/>
    </location>
</feature>
<accession>A0ABV1Y7I9</accession>
<protein>
    <submittedName>
        <fullName evidence="3">MoxR family ATPase</fullName>
    </submittedName>
</protein>
<keyword evidence="4" id="KW-1185">Reference proteome</keyword>
<evidence type="ECO:0000256" key="1">
    <source>
        <dbReference type="SAM" id="MobiDB-lite"/>
    </source>
</evidence>
<dbReference type="SUPFAM" id="SSF52540">
    <property type="entry name" value="P-loop containing nucleoside triphosphate hydrolases"/>
    <property type="match status" value="1"/>
</dbReference>
<feature type="compositionally biased region" description="Pro residues" evidence="1">
    <location>
        <begin position="1"/>
        <end position="15"/>
    </location>
</feature>
<name>A0ABV1Y7I9_9ACTN</name>
<dbReference type="RefSeq" id="WP_229911944.1">
    <property type="nucleotide sequence ID" value="NZ_BNBM01000008.1"/>
</dbReference>
<sequence length="381" mass="41721">MTPPDDTPVPGPQPQPSVVDGERPRWWIYRGTGEPLHDTTLGELLPPPPPWRAFQGEPVVGAPPDDTQETARRLGGHRPAGYSAAFARREADLVNASLMLRRPLLVSGRPGTGKSSLAYRISRELRLGRVLRWHITSRTTLQRGLYEYDAIGRVQDTAALRAAAGDTPADRTAGEPGSAPPDIGDYIQLGPLGTALLPYDEPRVLLIDELDKSDLDLANDLLSVFEDGTFTIPELRRARRRNPMVRVQTDDPEGEADIAAGVVNCRAFPIVVMTSNSEREFPAAFLRRCLLLQMPEPGDDDLASMVAAHFGDELAERWGGTLIANFLKRSRERGGLSIDQLLNSFYLAASGSPQDDDDKLLSLTEAIWHRLDGTGPAVRAE</sequence>
<evidence type="ECO:0000313" key="3">
    <source>
        <dbReference type="EMBL" id="MER7379776.1"/>
    </source>
</evidence>
<dbReference type="InterPro" id="IPR003593">
    <property type="entry name" value="AAA+_ATPase"/>
</dbReference>
<dbReference type="Proteomes" id="UP001486207">
    <property type="component" value="Unassembled WGS sequence"/>
</dbReference>
<dbReference type="EMBL" id="JBEPFB010000038">
    <property type="protein sequence ID" value="MER7379776.1"/>
    <property type="molecule type" value="Genomic_DNA"/>
</dbReference>
<organism evidence="3 4">
    <name type="scientific">Streptomyces lanatus</name>
    <dbReference type="NCBI Taxonomy" id="66900"/>
    <lineage>
        <taxon>Bacteria</taxon>
        <taxon>Bacillati</taxon>
        <taxon>Actinomycetota</taxon>
        <taxon>Actinomycetes</taxon>
        <taxon>Kitasatosporales</taxon>
        <taxon>Streptomycetaceae</taxon>
        <taxon>Streptomyces</taxon>
    </lineage>
</organism>
<proteinExistence type="predicted"/>
<dbReference type="InterPro" id="IPR027417">
    <property type="entry name" value="P-loop_NTPase"/>
</dbReference>
<dbReference type="Pfam" id="PF07728">
    <property type="entry name" value="AAA_5"/>
    <property type="match status" value="1"/>
</dbReference>
<gene>
    <name evidence="3" type="ORF">ABT384_45065</name>
</gene>
<dbReference type="InterPro" id="IPR011704">
    <property type="entry name" value="ATPase_dyneun-rel_AAA"/>
</dbReference>
<dbReference type="SMART" id="SM00382">
    <property type="entry name" value="AAA"/>
    <property type="match status" value="1"/>
</dbReference>
<evidence type="ECO:0000259" key="2">
    <source>
        <dbReference type="SMART" id="SM00382"/>
    </source>
</evidence>
<comment type="caution">
    <text evidence="3">The sequence shown here is derived from an EMBL/GenBank/DDBJ whole genome shotgun (WGS) entry which is preliminary data.</text>
</comment>
<feature type="domain" description="AAA+ ATPase" evidence="2">
    <location>
        <begin position="100"/>
        <end position="300"/>
    </location>
</feature>
<dbReference type="Gene3D" id="3.40.50.300">
    <property type="entry name" value="P-loop containing nucleotide triphosphate hydrolases"/>
    <property type="match status" value="1"/>
</dbReference>
<evidence type="ECO:0000313" key="4">
    <source>
        <dbReference type="Proteomes" id="UP001486207"/>
    </source>
</evidence>
<reference evidence="3 4" key="1">
    <citation type="submission" date="2024-06" db="EMBL/GenBank/DDBJ databases">
        <title>The Natural Products Discovery Center: Release of the First 8490 Sequenced Strains for Exploring Actinobacteria Biosynthetic Diversity.</title>
        <authorList>
            <person name="Kalkreuter E."/>
            <person name="Kautsar S.A."/>
            <person name="Yang D."/>
            <person name="Bader C.D."/>
            <person name="Teijaro C.N."/>
            <person name="Fluegel L."/>
            <person name="Davis C.M."/>
            <person name="Simpson J.R."/>
            <person name="Lauterbach L."/>
            <person name="Steele A.D."/>
            <person name="Gui C."/>
            <person name="Meng S."/>
            <person name="Li G."/>
            <person name="Viehrig K."/>
            <person name="Ye F."/>
            <person name="Su P."/>
            <person name="Kiefer A.F."/>
            <person name="Nichols A."/>
            <person name="Cepeda A.J."/>
            <person name="Yan W."/>
            <person name="Fan B."/>
            <person name="Jiang Y."/>
            <person name="Adhikari A."/>
            <person name="Zheng C.-J."/>
            <person name="Schuster L."/>
            <person name="Cowan T.M."/>
            <person name="Smanski M.J."/>
            <person name="Chevrette M.G."/>
            <person name="De Carvalho L.P.S."/>
            <person name="Shen B."/>
        </authorList>
    </citation>
    <scope>NUCLEOTIDE SEQUENCE [LARGE SCALE GENOMIC DNA]</scope>
    <source>
        <strain evidence="3 4">NPDC000155</strain>
    </source>
</reference>